<dbReference type="Gene3D" id="2.60.120.260">
    <property type="entry name" value="Galactose-binding domain-like"/>
    <property type="match status" value="1"/>
</dbReference>
<evidence type="ECO:0000313" key="3">
    <source>
        <dbReference type="EMBL" id="SDH09578.1"/>
    </source>
</evidence>
<reference evidence="4" key="1">
    <citation type="submission" date="2016-10" db="EMBL/GenBank/DDBJ databases">
        <authorList>
            <person name="Varghese N."/>
            <person name="Submissions S."/>
        </authorList>
    </citation>
    <scope>NUCLEOTIDE SEQUENCE [LARGE SCALE GENOMIC DNA]</scope>
    <source>
        <strain evidence="4">BP1-148</strain>
    </source>
</reference>
<evidence type="ECO:0000313" key="4">
    <source>
        <dbReference type="Proteomes" id="UP000198779"/>
    </source>
</evidence>
<dbReference type="EMBL" id="FNCQ01000016">
    <property type="protein sequence ID" value="SDH09578.1"/>
    <property type="molecule type" value="Genomic_DNA"/>
</dbReference>
<keyword evidence="4" id="KW-1185">Reference proteome</keyword>
<dbReference type="SUPFAM" id="SSF49265">
    <property type="entry name" value="Fibronectin type III"/>
    <property type="match status" value="1"/>
</dbReference>
<dbReference type="RefSeq" id="WP_091818757.1">
    <property type="nucleotide sequence ID" value="NZ_FNCQ01000016.1"/>
</dbReference>
<keyword evidence="1" id="KW-0732">Signal</keyword>
<dbReference type="InterPro" id="IPR013783">
    <property type="entry name" value="Ig-like_fold"/>
</dbReference>
<dbReference type="Pfam" id="PF00041">
    <property type="entry name" value="fn3"/>
    <property type="match status" value="1"/>
</dbReference>
<dbReference type="PROSITE" id="PS50853">
    <property type="entry name" value="FN3"/>
    <property type="match status" value="1"/>
</dbReference>
<dbReference type="SUPFAM" id="SSF53187">
    <property type="entry name" value="Zn-dependent exopeptidases"/>
    <property type="match status" value="1"/>
</dbReference>
<dbReference type="AlphaFoldDB" id="A0A1G7ZLL3"/>
<evidence type="ECO:0000259" key="2">
    <source>
        <dbReference type="PROSITE" id="PS50853"/>
    </source>
</evidence>
<feature type="domain" description="Fibronectin type-III" evidence="2">
    <location>
        <begin position="488"/>
        <end position="582"/>
    </location>
</feature>
<dbReference type="Gene3D" id="2.60.40.10">
    <property type="entry name" value="Immunoglobulins"/>
    <property type="match status" value="1"/>
</dbReference>
<dbReference type="InterPro" id="IPR003961">
    <property type="entry name" value="FN3_dom"/>
</dbReference>
<accession>A0A1G7ZLL3</accession>
<dbReference type="InterPro" id="IPR033803">
    <property type="entry name" value="CBD-like_Golvesin-Xly"/>
</dbReference>
<dbReference type="CDD" id="cd00063">
    <property type="entry name" value="FN3"/>
    <property type="match status" value="1"/>
</dbReference>
<evidence type="ECO:0000256" key="1">
    <source>
        <dbReference type="SAM" id="SignalP"/>
    </source>
</evidence>
<feature type="signal peptide" evidence="1">
    <location>
        <begin position="1"/>
        <end position="22"/>
    </location>
</feature>
<dbReference type="SMART" id="SM00060">
    <property type="entry name" value="FN3"/>
    <property type="match status" value="1"/>
</dbReference>
<dbReference type="Pfam" id="PF25275">
    <property type="entry name" value="Golvesin_C"/>
    <property type="match status" value="1"/>
</dbReference>
<sequence>MSRQTPLFIITLLLAGIQSLSAQTSWGHIDYKGEPWVKNVSRPYTIEHGLDGRHLSLWASHGRYFDNNEGKWRWQRPALFGTTEDLFTQTIVIPYLIPMLENAGANVFTPRERDWQRNEIIVDNDNMPPFVNYHESNLRHPWETAPSQGFAIHQGTYQDKDNPFMAGTARMAETTHNSSKQSTVTYQPTIPETGRYAVYISYQTVEESIDDAHYIVYHQGQKTEFKVNQQMGGFTWVYLGTFDFDEGCSERNKVVVSNLSKHKGVVTTDAVRFGGGMGNIERGGETSGLPRCLEGARYYAQWAGMPYEIYSCKNGENDYGDDLNVRSLMTNLLCGGSVFAPDSIGRHVPIELSLAIHSDAGYTETGEGVYGSLSICTTNYGDSCLAAGISREASRELATALLNNLTADMKYSYGNWTRRQVRDRNYSETRLPIVPSSILETLSHQNFGDMRYGQDPNFRFTLARSVYKTILRYITSKHKKEAVVQPLAPNRFHIEFSEKAGEAIISWQGVIDGQEPSSAPTGYVLYIAQDNSDFDNGTLLRGTSCHVQLKPNVLYRFRVAAINEGGKSFPTEVLAALYNPKSTKTIMIVNGFNRLSSPAISKEGQGFDLNEDIGVSYGRTAGWLGLQRNFDVKRMGIENETGLGYTTNDFQGMFIAGNDFNYVGTHASAIRSAGEYSIVSSSSLAIEKGDCNLNRYQAIDLLLGLEKNDGHSLVPYKSFRQAMQERLRDYTACGGNLLVSGAYIGSDMTNDEEKAFLADVLKVSYEGTNNDLSGDVKGLGTTFKFYRQLNEKHYAALKSDILMPTTSNAFPTMAYNNQTCAAVAYQGNDYHAFSIGFPFECITDKALQESIMRGILKFLINR</sequence>
<proteinExistence type="predicted"/>
<dbReference type="Proteomes" id="UP000198779">
    <property type="component" value="Unassembled WGS sequence"/>
</dbReference>
<name>A0A1G7ZLL3_9BACT</name>
<dbReference type="InterPro" id="IPR036116">
    <property type="entry name" value="FN3_sf"/>
</dbReference>
<dbReference type="STRING" id="645274.SAMN04487901_11655"/>
<gene>
    <name evidence="3" type="ORF">SAMN04487901_11655</name>
</gene>
<protein>
    <submittedName>
        <fullName evidence="3">N-acetylmuramoyl-L-alanine amidase</fullName>
    </submittedName>
</protein>
<feature type="chain" id="PRO_5011678288" evidence="1">
    <location>
        <begin position="23"/>
        <end position="862"/>
    </location>
</feature>
<organism evidence="3 4">
    <name type="scientific">Prevotella communis</name>
    <dbReference type="NCBI Taxonomy" id="2913614"/>
    <lineage>
        <taxon>Bacteria</taxon>
        <taxon>Pseudomonadati</taxon>
        <taxon>Bacteroidota</taxon>
        <taxon>Bacteroidia</taxon>
        <taxon>Bacteroidales</taxon>
        <taxon>Prevotellaceae</taxon>
        <taxon>Prevotella</taxon>
    </lineage>
</organism>
<dbReference type="Gene3D" id="3.40.630.40">
    <property type="entry name" value="Zn-dependent exopeptidases"/>
    <property type="match status" value="1"/>
</dbReference>